<evidence type="ECO:0000313" key="1">
    <source>
        <dbReference type="EMBL" id="MCI4384054.1"/>
    </source>
</evidence>
<dbReference type="Proteomes" id="UP000829447">
    <property type="component" value="Linkage Group LG12"/>
</dbReference>
<reference evidence="1 2" key="1">
    <citation type="journal article" date="2022" name="bioRxiv">
        <title>An ancient truncated duplication of the anti-Mullerian hormone receptor type 2 gene is a potential conserved master sex determinant in the Pangasiidae catfish family.</title>
        <authorList>
            <person name="Wen M."/>
            <person name="Pan Q."/>
            <person name="Jouanno E."/>
            <person name="Montfort J."/>
            <person name="Zahm M."/>
            <person name="Cabau C."/>
            <person name="Klopp C."/>
            <person name="Iampietro C."/>
            <person name="Roques C."/>
            <person name="Bouchez O."/>
            <person name="Castinel A."/>
            <person name="Donnadieu C."/>
            <person name="Parrinello H."/>
            <person name="Poncet C."/>
            <person name="Belmonte E."/>
            <person name="Gautier V."/>
            <person name="Avarre J.-C."/>
            <person name="Dugue R."/>
            <person name="Gustiano R."/>
            <person name="Ha T.T.T."/>
            <person name="Campet M."/>
            <person name="Sriphairoj K."/>
            <person name="Ribolli J."/>
            <person name="de Almeida F.L."/>
            <person name="Desvignes T."/>
            <person name="Postlethwait J.H."/>
            <person name="Bucao C.F."/>
            <person name="Robinson-Rechavi M."/>
            <person name="Bobe J."/>
            <person name="Herpin A."/>
            <person name="Guiguen Y."/>
        </authorList>
    </citation>
    <scope>NUCLEOTIDE SEQUENCE [LARGE SCALE GENOMIC DNA]</scope>
    <source>
        <strain evidence="1">YG-Dec2019</strain>
    </source>
</reference>
<accession>A0ACC5WY66</accession>
<gene>
    <name evidence="1" type="ORF">PGIGA_G00033750</name>
</gene>
<keyword evidence="2" id="KW-1185">Reference proteome</keyword>
<proteinExistence type="predicted"/>
<dbReference type="EMBL" id="CM040465">
    <property type="protein sequence ID" value="MCI4384054.1"/>
    <property type="molecule type" value="Genomic_DNA"/>
</dbReference>
<evidence type="ECO:0000313" key="2">
    <source>
        <dbReference type="Proteomes" id="UP000829447"/>
    </source>
</evidence>
<organism evidence="1 2">
    <name type="scientific">Pangasianodon gigas</name>
    <name type="common">Mekong giant catfish</name>
    <name type="synonym">Pangasius gigas</name>
    <dbReference type="NCBI Taxonomy" id="30993"/>
    <lineage>
        <taxon>Eukaryota</taxon>
        <taxon>Metazoa</taxon>
        <taxon>Chordata</taxon>
        <taxon>Craniata</taxon>
        <taxon>Vertebrata</taxon>
        <taxon>Euteleostomi</taxon>
        <taxon>Actinopterygii</taxon>
        <taxon>Neopterygii</taxon>
        <taxon>Teleostei</taxon>
        <taxon>Ostariophysi</taxon>
        <taxon>Siluriformes</taxon>
        <taxon>Pangasiidae</taxon>
        <taxon>Pangasianodon</taxon>
    </lineage>
</organism>
<comment type="caution">
    <text evidence="1">The sequence shown here is derived from an EMBL/GenBank/DDBJ whole genome shotgun (WGS) entry which is preliminary data.</text>
</comment>
<protein>
    <submittedName>
        <fullName evidence="1">Uncharacterized protein</fullName>
    </submittedName>
</protein>
<sequence length="66" mass="8028">MAVVRYFFQLRHRLSWLYLQPLLDTMQLFDRTQRCLSLQTFLLSAKSSKRRWINVSKGRVQRPVRS</sequence>
<name>A0ACC5WY66_PANGG</name>